<accession>A0ABX2IVG9</accession>
<name>A0ABX2IVG9_9RHOB</name>
<keyword evidence="2" id="KW-1185">Reference proteome</keyword>
<proteinExistence type="predicted"/>
<dbReference type="RefSeq" id="WP_174140075.1">
    <property type="nucleotide sequence ID" value="NZ_JABUFE010000024.1"/>
</dbReference>
<dbReference type="Proteomes" id="UP000777935">
    <property type="component" value="Unassembled WGS sequence"/>
</dbReference>
<dbReference type="EMBL" id="JABUFE010000024">
    <property type="protein sequence ID" value="NSX56926.1"/>
    <property type="molecule type" value="Genomic_DNA"/>
</dbReference>
<evidence type="ECO:0000313" key="2">
    <source>
        <dbReference type="Proteomes" id="UP000777935"/>
    </source>
</evidence>
<gene>
    <name evidence="1" type="ORF">HRQ87_19275</name>
</gene>
<comment type="caution">
    <text evidence="1">The sequence shown here is derived from an EMBL/GenBank/DDBJ whole genome shotgun (WGS) entry which is preliminary data.</text>
</comment>
<reference evidence="1 2" key="1">
    <citation type="submission" date="2020-06" db="EMBL/GenBank/DDBJ databases">
        <title>Sulfitobacter algicola sp. nov., isolated from green algae.</title>
        <authorList>
            <person name="Wang C."/>
        </authorList>
    </citation>
    <scope>NUCLEOTIDE SEQUENCE [LARGE SCALE GENOMIC DNA]</scope>
    <source>
        <strain evidence="1 2">1151</strain>
    </source>
</reference>
<organism evidence="1 2">
    <name type="scientific">Parasulfitobacter algicola</name>
    <dbReference type="NCBI Taxonomy" id="2614809"/>
    <lineage>
        <taxon>Bacteria</taxon>
        <taxon>Pseudomonadati</taxon>
        <taxon>Pseudomonadota</taxon>
        <taxon>Alphaproteobacteria</taxon>
        <taxon>Rhodobacterales</taxon>
        <taxon>Roseobacteraceae</taxon>
        <taxon>Parasulfitobacter</taxon>
    </lineage>
</organism>
<sequence length="123" mass="14034">MALNSKTKLAVTVERWLARNNTIVGPNSANYDHKLETFLSDADSDFLLAFFYELSRIQLTDTAISILGAGLMEDFLARYPNRLDDFKSLIRDNQNLMDAACCMLPRDDMTEKVNQYVEMLIDS</sequence>
<protein>
    <submittedName>
        <fullName evidence="1">Uncharacterized protein</fullName>
    </submittedName>
</protein>
<evidence type="ECO:0000313" key="1">
    <source>
        <dbReference type="EMBL" id="NSX56926.1"/>
    </source>
</evidence>